<comment type="caution">
    <text evidence="2">The sequence shown here is derived from an EMBL/GenBank/DDBJ whole genome shotgun (WGS) entry which is preliminary data.</text>
</comment>
<proteinExistence type="predicted"/>
<evidence type="ECO:0000313" key="2">
    <source>
        <dbReference type="EMBL" id="KAK8787534.1"/>
    </source>
</evidence>
<gene>
    <name evidence="2" type="ORF">V5799_022691</name>
</gene>
<dbReference type="AlphaFoldDB" id="A0AAQ4FJN5"/>
<protein>
    <submittedName>
        <fullName evidence="2">Uncharacterized protein</fullName>
    </submittedName>
</protein>
<dbReference type="EMBL" id="JARKHS020001738">
    <property type="protein sequence ID" value="KAK8787534.1"/>
    <property type="molecule type" value="Genomic_DNA"/>
</dbReference>
<dbReference type="Proteomes" id="UP001321473">
    <property type="component" value="Unassembled WGS sequence"/>
</dbReference>
<sequence>MAIPGALPHPARQQWWGSGRPRGHPAHTFRTAGLTCHDGWRHGCFVKGHSGSMPNGGWKILPAGARSALA</sequence>
<evidence type="ECO:0000313" key="3">
    <source>
        <dbReference type="Proteomes" id="UP001321473"/>
    </source>
</evidence>
<accession>A0AAQ4FJN5</accession>
<reference evidence="2 3" key="1">
    <citation type="journal article" date="2023" name="Arcadia Sci">
        <title>De novo assembly of a long-read Amblyomma americanum tick genome.</title>
        <authorList>
            <person name="Chou S."/>
            <person name="Poskanzer K.E."/>
            <person name="Rollins M."/>
            <person name="Thuy-Boun P.S."/>
        </authorList>
    </citation>
    <scope>NUCLEOTIDE SEQUENCE [LARGE SCALE GENOMIC DNA]</scope>
    <source>
        <strain evidence="2">F_SG_1</strain>
        <tissue evidence="2">Salivary glands</tissue>
    </source>
</reference>
<organism evidence="2 3">
    <name type="scientific">Amblyomma americanum</name>
    <name type="common">Lone star tick</name>
    <dbReference type="NCBI Taxonomy" id="6943"/>
    <lineage>
        <taxon>Eukaryota</taxon>
        <taxon>Metazoa</taxon>
        <taxon>Ecdysozoa</taxon>
        <taxon>Arthropoda</taxon>
        <taxon>Chelicerata</taxon>
        <taxon>Arachnida</taxon>
        <taxon>Acari</taxon>
        <taxon>Parasitiformes</taxon>
        <taxon>Ixodida</taxon>
        <taxon>Ixodoidea</taxon>
        <taxon>Ixodidae</taxon>
        <taxon>Amblyomminae</taxon>
        <taxon>Amblyomma</taxon>
    </lineage>
</organism>
<evidence type="ECO:0000256" key="1">
    <source>
        <dbReference type="SAM" id="MobiDB-lite"/>
    </source>
</evidence>
<keyword evidence="3" id="KW-1185">Reference proteome</keyword>
<feature type="region of interest" description="Disordered" evidence="1">
    <location>
        <begin position="1"/>
        <end position="23"/>
    </location>
</feature>
<name>A0AAQ4FJN5_AMBAM</name>